<protein>
    <submittedName>
        <fullName evidence="2">Uncharacterized protein</fullName>
    </submittedName>
</protein>
<dbReference type="EMBL" id="JAADJG010000235">
    <property type="protein sequence ID" value="KAF4450958.1"/>
    <property type="molecule type" value="Genomic_DNA"/>
</dbReference>
<gene>
    <name evidence="2" type="ORF">F53441_6019</name>
</gene>
<dbReference type="Proteomes" id="UP000605986">
    <property type="component" value="Unassembled WGS sequence"/>
</dbReference>
<keyword evidence="3" id="KW-1185">Reference proteome</keyword>
<feature type="region of interest" description="Disordered" evidence="1">
    <location>
        <begin position="380"/>
        <end position="402"/>
    </location>
</feature>
<dbReference type="OrthoDB" id="5128815at2759"/>
<evidence type="ECO:0000313" key="2">
    <source>
        <dbReference type="EMBL" id="KAF4450958.1"/>
    </source>
</evidence>
<evidence type="ECO:0000256" key="1">
    <source>
        <dbReference type="SAM" id="MobiDB-lite"/>
    </source>
</evidence>
<organism evidence="2 3">
    <name type="scientific">Fusarium austroafricanum</name>
    <dbReference type="NCBI Taxonomy" id="2364996"/>
    <lineage>
        <taxon>Eukaryota</taxon>
        <taxon>Fungi</taxon>
        <taxon>Dikarya</taxon>
        <taxon>Ascomycota</taxon>
        <taxon>Pezizomycotina</taxon>
        <taxon>Sordariomycetes</taxon>
        <taxon>Hypocreomycetidae</taxon>
        <taxon>Hypocreales</taxon>
        <taxon>Nectriaceae</taxon>
        <taxon>Fusarium</taxon>
        <taxon>Fusarium concolor species complex</taxon>
    </lineage>
</organism>
<feature type="compositionally biased region" description="Basic and acidic residues" evidence="1">
    <location>
        <begin position="380"/>
        <end position="401"/>
    </location>
</feature>
<accession>A0A8H4KKN9</accession>
<sequence>MLGEPDYWAPVAIWKRFQGGRGIPRLEYCYQHPRYTIHSRQEPCSVYISHNILSETANYITTSGTTEPWVMRAKARIRTYLPNSVKASDNMLDVSSAVSSEIRDPFLLQSILCHESLMEARQPITVLRHQLYDVLDLVDQYSKTPFDRSNLKDITNRLHGISQNADSLYVSAEMGTMVSEHCVKSRRKLLEAYLNRPPEGEITSVRMPKSTNIWESEVPFTFDISKRGTFTRLSGSTVASAMNGDNEAHSPLQRSSEELSSHKQNSGFADSNVGNALDYIVESLNSQKRWLQSYKPRKDIAMNLVFNLVTQHDSETSTRNDQDSIPCSFEIIRESSVWVLHRHVRTWLRPSVIRCVALIEAIIIMFTVRHKTRVEDCRHDAQSHHRSAKEQGVEREARNFGDESGVQVEYRCRAPS</sequence>
<proteinExistence type="predicted"/>
<reference evidence="2" key="1">
    <citation type="submission" date="2020-01" db="EMBL/GenBank/DDBJ databases">
        <title>Identification and distribution of gene clusters putatively required for synthesis of sphingolipid metabolism inhibitors in phylogenetically diverse species of the filamentous fungus Fusarium.</title>
        <authorList>
            <person name="Kim H.-S."/>
            <person name="Busman M."/>
            <person name="Brown D.W."/>
            <person name="Divon H."/>
            <person name="Uhlig S."/>
            <person name="Proctor R.H."/>
        </authorList>
    </citation>
    <scope>NUCLEOTIDE SEQUENCE</scope>
    <source>
        <strain evidence="2">NRRL 53441</strain>
    </source>
</reference>
<feature type="region of interest" description="Disordered" evidence="1">
    <location>
        <begin position="240"/>
        <end position="269"/>
    </location>
</feature>
<comment type="caution">
    <text evidence="2">The sequence shown here is derived from an EMBL/GenBank/DDBJ whole genome shotgun (WGS) entry which is preliminary data.</text>
</comment>
<dbReference type="AlphaFoldDB" id="A0A8H4KKN9"/>
<evidence type="ECO:0000313" key="3">
    <source>
        <dbReference type="Proteomes" id="UP000605986"/>
    </source>
</evidence>
<name>A0A8H4KKN9_9HYPO</name>